<accession>A0AAV4XHA1</accession>
<name>A0AAV4XHA1_CAEEX</name>
<dbReference type="EMBL" id="BPLR01000268">
    <property type="protein sequence ID" value="GIY93464.1"/>
    <property type="molecule type" value="Genomic_DNA"/>
</dbReference>
<reference evidence="1 2" key="1">
    <citation type="submission" date="2021-06" db="EMBL/GenBank/DDBJ databases">
        <title>Caerostris extrusa draft genome.</title>
        <authorList>
            <person name="Kono N."/>
            <person name="Arakawa K."/>
        </authorList>
    </citation>
    <scope>NUCLEOTIDE SEQUENCE [LARGE SCALE GENOMIC DNA]</scope>
</reference>
<dbReference type="Proteomes" id="UP001054945">
    <property type="component" value="Unassembled WGS sequence"/>
</dbReference>
<dbReference type="AlphaFoldDB" id="A0AAV4XHA1"/>
<evidence type="ECO:0000313" key="2">
    <source>
        <dbReference type="Proteomes" id="UP001054945"/>
    </source>
</evidence>
<protein>
    <submittedName>
        <fullName evidence="1">Uncharacterized protein</fullName>
    </submittedName>
</protein>
<gene>
    <name evidence="1" type="ORF">CEXT_281031</name>
</gene>
<proteinExistence type="predicted"/>
<keyword evidence="2" id="KW-1185">Reference proteome</keyword>
<evidence type="ECO:0000313" key="1">
    <source>
        <dbReference type="EMBL" id="GIY93464.1"/>
    </source>
</evidence>
<organism evidence="1 2">
    <name type="scientific">Caerostris extrusa</name>
    <name type="common">Bark spider</name>
    <name type="synonym">Caerostris bankana</name>
    <dbReference type="NCBI Taxonomy" id="172846"/>
    <lineage>
        <taxon>Eukaryota</taxon>
        <taxon>Metazoa</taxon>
        <taxon>Ecdysozoa</taxon>
        <taxon>Arthropoda</taxon>
        <taxon>Chelicerata</taxon>
        <taxon>Arachnida</taxon>
        <taxon>Araneae</taxon>
        <taxon>Araneomorphae</taxon>
        <taxon>Entelegynae</taxon>
        <taxon>Araneoidea</taxon>
        <taxon>Araneidae</taxon>
        <taxon>Caerostris</taxon>
    </lineage>
</organism>
<comment type="caution">
    <text evidence="1">The sequence shown here is derived from an EMBL/GenBank/DDBJ whole genome shotgun (WGS) entry which is preliminary data.</text>
</comment>
<sequence length="106" mass="11515">MLHYKNKTAQGTKEVFCGHLPGDLPPGDGDAAGHPPVLRGVEPVHHQGKLPGNEKEIKPKYSTGSPFFRAGCSYACVERNFNSWTADAAENCLGYYSTTHPERNGT</sequence>